<dbReference type="OrthoDB" id="9812484at2"/>
<feature type="DNA-binding region" description="H-T-H motif" evidence="2">
    <location>
        <begin position="34"/>
        <end position="53"/>
    </location>
</feature>
<dbReference type="InterPro" id="IPR009057">
    <property type="entry name" value="Homeodomain-like_sf"/>
</dbReference>
<dbReference type="SUPFAM" id="SSF46689">
    <property type="entry name" value="Homeodomain-like"/>
    <property type="match status" value="1"/>
</dbReference>
<keyword evidence="1 2" id="KW-0238">DNA-binding</keyword>
<dbReference type="EMBL" id="CP003326">
    <property type="protein sequence ID" value="AFS77687.1"/>
    <property type="molecule type" value="Genomic_DNA"/>
</dbReference>
<dbReference type="InterPro" id="IPR036271">
    <property type="entry name" value="Tet_transcr_reg_TetR-rel_C_sf"/>
</dbReference>
<dbReference type="Pfam" id="PF00440">
    <property type="entry name" value="TetR_N"/>
    <property type="match status" value="1"/>
</dbReference>
<dbReference type="Gene3D" id="1.10.357.10">
    <property type="entry name" value="Tetracycline Repressor, domain 2"/>
    <property type="match status" value="1"/>
</dbReference>
<dbReference type="GO" id="GO:0003677">
    <property type="term" value="F:DNA binding"/>
    <property type="evidence" value="ECO:0007669"/>
    <property type="project" value="UniProtKB-UniRule"/>
</dbReference>
<proteinExistence type="predicted"/>
<evidence type="ECO:0000313" key="4">
    <source>
        <dbReference type="EMBL" id="AFS77687.1"/>
    </source>
</evidence>
<dbReference type="Proteomes" id="UP000006094">
    <property type="component" value="Chromosome"/>
</dbReference>
<dbReference type="HOGENOM" id="CLU_069356_45_1_9"/>
<dbReference type="PANTHER" id="PTHR43479">
    <property type="entry name" value="ACREF/ENVCD OPERON REPRESSOR-RELATED"/>
    <property type="match status" value="1"/>
</dbReference>
<dbReference type="PATRIC" id="fig|1128398.3.peg.647"/>
<keyword evidence="5" id="KW-1185">Reference proteome</keyword>
<dbReference type="AlphaFoldDB" id="K0AY40"/>
<sequence>MPKSTFFNLSEEKKERILEAAIDEFAENPYESASINKIVKNSEIAKGSFYQYFEDKKDLFKYLIEICETERVRYIEEVNQNKSYLNHFRIMRECYKANIKFFIEKPKLSSIINKFSKNTDSNLKKEILEDLSLENNYSFESILKEGVDKGSIYYNVDIEFISYLLENIGFIIKEYAKDKKKKDGYVNYDSIIDSAIDLIENGIKDKKEVVGV</sequence>
<feature type="domain" description="HTH tetR-type" evidence="3">
    <location>
        <begin position="11"/>
        <end position="71"/>
    </location>
</feature>
<evidence type="ECO:0000259" key="3">
    <source>
        <dbReference type="PROSITE" id="PS50977"/>
    </source>
</evidence>
<gene>
    <name evidence="4" type="ordered locus">Curi_c06140</name>
</gene>
<evidence type="ECO:0000313" key="5">
    <source>
        <dbReference type="Proteomes" id="UP000006094"/>
    </source>
</evidence>
<dbReference type="KEGG" id="cad:Curi_c06140"/>
<evidence type="ECO:0000256" key="2">
    <source>
        <dbReference type="PROSITE-ProRule" id="PRU00335"/>
    </source>
</evidence>
<organism evidence="4 5">
    <name type="scientific">Gottschalkia acidurici (strain ATCC 7906 / DSM 604 / BCRC 14475 / CIP 104303 / KCTC 5404 / NCIMB 10678 / 9a)</name>
    <name type="common">Clostridium acidurici</name>
    <dbReference type="NCBI Taxonomy" id="1128398"/>
    <lineage>
        <taxon>Bacteria</taxon>
        <taxon>Bacillati</taxon>
        <taxon>Bacillota</taxon>
        <taxon>Tissierellia</taxon>
        <taxon>Tissierellales</taxon>
        <taxon>Gottschalkiaceae</taxon>
        <taxon>Gottschalkia</taxon>
    </lineage>
</organism>
<dbReference type="eggNOG" id="COG1309">
    <property type="taxonomic scope" value="Bacteria"/>
</dbReference>
<dbReference type="SUPFAM" id="SSF48498">
    <property type="entry name" value="Tetracyclin repressor-like, C-terminal domain"/>
    <property type="match status" value="1"/>
</dbReference>
<dbReference type="PROSITE" id="PS50977">
    <property type="entry name" value="HTH_TETR_2"/>
    <property type="match status" value="1"/>
</dbReference>
<dbReference type="PRINTS" id="PR00455">
    <property type="entry name" value="HTHTETR"/>
</dbReference>
<accession>K0AY40</accession>
<protein>
    <submittedName>
        <fullName evidence="4">Transcriptional regulator, TetR family</fullName>
    </submittedName>
</protein>
<dbReference type="RefSeq" id="WP_014966824.1">
    <property type="nucleotide sequence ID" value="NC_018664.1"/>
</dbReference>
<name>K0AY40_GOTA9</name>
<dbReference type="InterPro" id="IPR050624">
    <property type="entry name" value="HTH-type_Tx_Regulator"/>
</dbReference>
<evidence type="ECO:0000256" key="1">
    <source>
        <dbReference type="ARBA" id="ARBA00023125"/>
    </source>
</evidence>
<dbReference type="InterPro" id="IPR001647">
    <property type="entry name" value="HTH_TetR"/>
</dbReference>
<dbReference type="PANTHER" id="PTHR43479:SF11">
    <property type="entry name" value="ACREF_ENVCD OPERON REPRESSOR-RELATED"/>
    <property type="match status" value="1"/>
</dbReference>
<reference evidence="4 5" key="1">
    <citation type="journal article" date="2012" name="PLoS ONE">
        <title>The purine-utilizing bacterium Clostridium acidurici 9a: a genome-guided metabolic reconsideration.</title>
        <authorList>
            <person name="Hartwich K."/>
            <person name="Poehlein A."/>
            <person name="Daniel R."/>
        </authorList>
    </citation>
    <scope>NUCLEOTIDE SEQUENCE [LARGE SCALE GENOMIC DNA]</scope>
    <source>
        <strain evidence="5">ATCC 7906 / DSM 604 / BCRC 14475 / CIP 104303 / KCTC 5404 / NCIMB 10678 / 9a</strain>
    </source>
</reference>